<dbReference type="GO" id="GO:0004252">
    <property type="term" value="F:serine-type endopeptidase activity"/>
    <property type="evidence" value="ECO:0007669"/>
    <property type="project" value="InterPro"/>
</dbReference>
<dbReference type="PANTHER" id="PTHR24256">
    <property type="entry name" value="TRYPTASE-RELATED"/>
    <property type="match status" value="1"/>
</dbReference>
<gene>
    <name evidence="4" type="primary">Masp2_1</name>
    <name evidence="4" type="ORF">g.140310</name>
</gene>
<dbReference type="SUPFAM" id="SSF50494">
    <property type="entry name" value="Trypsin-like serine proteases"/>
    <property type="match status" value="1"/>
</dbReference>
<comment type="similarity">
    <text evidence="2">Belongs to the peptidase S1 family. CLIP subfamily.</text>
</comment>
<protein>
    <submittedName>
        <fullName evidence="4">Mannan-binding lectin serine protease 2</fullName>
    </submittedName>
</protein>
<dbReference type="Gene3D" id="2.40.10.10">
    <property type="entry name" value="Trypsin-like serine proteases"/>
    <property type="match status" value="2"/>
</dbReference>
<evidence type="ECO:0000256" key="1">
    <source>
        <dbReference type="ARBA" id="ARBA00023157"/>
    </source>
</evidence>
<evidence type="ECO:0000256" key="2">
    <source>
        <dbReference type="ARBA" id="ARBA00024195"/>
    </source>
</evidence>
<dbReference type="GO" id="GO:0006508">
    <property type="term" value="P:proteolysis"/>
    <property type="evidence" value="ECO:0007669"/>
    <property type="project" value="UniProtKB-KW"/>
</dbReference>
<proteinExistence type="inferred from homology"/>
<dbReference type="InterPro" id="IPR051487">
    <property type="entry name" value="Ser/Thr_Proteases_Immune/Dev"/>
</dbReference>
<evidence type="ECO:0000259" key="3">
    <source>
        <dbReference type="PROSITE" id="PS50240"/>
    </source>
</evidence>
<dbReference type="EMBL" id="GGMR01002582">
    <property type="protein sequence ID" value="MBY15201.1"/>
    <property type="molecule type" value="Transcribed_RNA"/>
</dbReference>
<keyword evidence="1" id="KW-1015">Disulfide bond</keyword>
<dbReference type="InterPro" id="IPR043504">
    <property type="entry name" value="Peptidase_S1_PA_chymotrypsin"/>
</dbReference>
<reference evidence="4" key="1">
    <citation type="submission" date="2018-04" db="EMBL/GenBank/DDBJ databases">
        <title>Transcriptome of Schizaphis graminum biotype I.</title>
        <authorList>
            <person name="Scully E.D."/>
            <person name="Geib S.M."/>
            <person name="Palmer N.A."/>
            <person name="Koch K."/>
            <person name="Bradshaw J."/>
            <person name="Heng-Moss T."/>
            <person name="Sarath G."/>
        </authorList>
    </citation>
    <scope>NUCLEOTIDE SEQUENCE</scope>
</reference>
<keyword evidence="4" id="KW-0645">Protease</keyword>
<sequence length="219" mass="24290">MLSNRISVNDGLYKIAVGKFNRNINVIDNQFTQILNVETIYLKDGYYGPNGFHAEDLAVIVLKNKVSISVGVAPVCVDWGSKFSVPNGAQGKIVGWGKTEKGIQSPNLLEATLPYIDHDSCRKMYTNGFQTFVTTDKFCAGSALGQGVDQGDSGSGLTYLHFEFYYLTGVVSVKDPNTNNSIAVFTDVKRHIQWIRDLYNNYTSYASDNIYKPNSMVIK</sequence>
<dbReference type="InterPro" id="IPR001254">
    <property type="entry name" value="Trypsin_dom"/>
</dbReference>
<name>A0A2S2NDB4_SCHGA</name>
<dbReference type="AlphaFoldDB" id="A0A2S2NDB4"/>
<dbReference type="SMART" id="SM00020">
    <property type="entry name" value="Tryp_SPc"/>
    <property type="match status" value="1"/>
</dbReference>
<feature type="domain" description="Peptidase S1" evidence="3">
    <location>
        <begin position="1"/>
        <end position="200"/>
    </location>
</feature>
<accession>A0A2S2NDB4</accession>
<dbReference type="InterPro" id="IPR009003">
    <property type="entry name" value="Peptidase_S1_PA"/>
</dbReference>
<organism evidence="4">
    <name type="scientific">Schizaphis graminum</name>
    <name type="common">Green bug aphid</name>
    <dbReference type="NCBI Taxonomy" id="13262"/>
    <lineage>
        <taxon>Eukaryota</taxon>
        <taxon>Metazoa</taxon>
        <taxon>Ecdysozoa</taxon>
        <taxon>Arthropoda</taxon>
        <taxon>Hexapoda</taxon>
        <taxon>Insecta</taxon>
        <taxon>Pterygota</taxon>
        <taxon>Neoptera</taxon>
        <taxon>Paraneoptera</taxon>
        <taxon>Hemiptera</taxon>
        <taxon>Sternorrhyncha</taxon>
        <taxon>Aphidomorpha</taxon>
        <taxon>Aphidoidea</taxon>
        <taxon>Aphididae</taxon>
        <taxon>Aphidini</taxon>
        <taxon>Schizaphis</taxon>
    </lineage>
</organism>
<evidence type="ECO:0000313" key="4">
    <source>
        <dbReference type="EMBL" id="MBY15201.1"/>
    </source>
</evidence>
<dbReference type="Pfam" id="PF00089">
    <property type="entry name" value="Trypsin"/>
    <property type="match status" value="1"/>
</dbReference>
<keyword evidence="4" id="KW-0378">Hydrolase</keyword>
<dbReference type="PROSITE" id="PS50240">
    <property type="entry name" value="TRYPSIN_DOM"/>
    <property type="match status" value="1"/>
</dbReference>